<keyword evidence="2" id="KW-0378">Hydrolase</keyword>
<dbReference type="PANTHER" id="PTHR43213">
    <property type="entry name" value="BIFUNCTIONAL DTTP/UTP PYROPHOSPHATASE/METHYLTRANSFERASE PROTEIN-RELATED"/>
    <property type="match status" value="1"/>
</dbReference>
<dbReference type="NCBIfam" id="TIGR00172">
    <property type="entry name" value="maf"/>
    <property type="match status" value="1"/>
</dbReference>
<dbReference type="PANTHER" id="PTHR43213:SF5">
    <property type="entry name" value="BIFUNCTIONAL DTTP_UTP PYROPHOSPHATASE_METHYLTRANSFERASE PROTEIN-RELATED"/>
    <property type="match status" value="1"/>
</dbReference>
<comment type="caution">
    <text evidence="3">The sequence shown here is derived from an EMBL/GenBank/DDBJ whole genome shotgun (WGS) entry which is preliminary data.</text>
</comment>
<name>E6PGI2_9ZZZZ</name>
<dbReference type="HAMAP" id="MF_00528">
    <property type="entry name" value="Maf"/>
    <property type="match status" value="1"/>
</dbReference>
<dbReference type="Pfam" id="PF02545">
    <property type="entry name" value="Maf"/>
    <property type="match status" value="1"/>
</dbReference>
<dbReference type="GO" id="GO:0047429">
    <property type="term" value="F:nucleoside triphosphate diphosphatase activity"/>
    <property type="evidence" value="ECO:0007669"/>
    <property type="project" value="InterPro"/>
</dbReference>
<dbReference type="InterPro" id="IPR029001">
    <property type="entry name" value="ITPase-like_fam"/>
</dbReference>
<dbReference type="CDD" id="cd00555">
    <property type="entry name" value="Maf"/>
    <property type="match status" value="1"/>
</dbReference>
<dbReference type="InterPro" id="IPR003697">
    <property type="entry name" value="Maf-like"/>
</dbReference>
<organism evidence="3">
    <name type="scientific">mine drainage metagenome</name>
    <dbReference type="NCBI Taxonomy" id="410659"/>
    <lineage>
        <taxon>unclassified sequences</taxon>
        <taxon>metagenomes</taxon>
        <taxon>ecological metagenomes</taxon>
    </lineage>
</organism>
<reference evidence="3" key="1">
    <citation type="submission" date="2009-10" db="EMBL/GenBank/DDBJ databases">
        <title>Diversity of trophic interactions inside an arsenic-rich microbial ecosystem.</title>
        <authorList>
            <person name="Bertin P.N."/>
            <person name="Heinrich-Salmeron A."/>
            <person name="Pelletier E."/>
            <person name="Goulhen-Chollet F."/>
            <person name="Arsene-Ploetze F."/>
            <person name="Gallien S."/>
            <person name="Calteau A."/>
            <person name="Vallenet D."/>
            <person name="Casiot C."/>
            <person name="Chane-Woon-Ming B."/>
            <person name="Giloteaux L."/>
            <person name="Barakat M."/>
            <person name="Bonnefoy V."/>
            <person name="Bruneel O."/>
            <person name="Chandler M."/>
            <person name="Cleiss J."/>
            <person name="Duran R."/>
            <person name="Elbaz-Poulichet F."/>
            <person name="Fonknechten N."/>
            <person name="Lauga B."/>
            <person name="Mornico D."/>
            <person name="Ortet P."/>
            <person name="Schaeffer C."/>
            <person name="Siguier P."/>
            <person name="Alexander Thil Smith A."/>
            <person name="Van Dorsselaer A."/>
            <person name="Weissenbach J."/>
            <person name="Medigue C."/>
            <person name="Le Paslier D."/>
        </authorList>
    </citation>
    <scope>NUCLEOTIDE SEQUENCE</scope>
</reference>
<proteinExistence type="inferred from homology"/>
<dbReference type="SUPFAM" id="SSF52972">
    <property type="entry name" value="ITPase-like"/>
    <property type="match status" value="1"/>
</dbReference>
<accession>E6PGI2</accession>
<dbReference type="AlphaFoldDB" id="E6PGI2"/>
<dbReference type="EMBL" id="CABL01000011">
    <property type="protein sequence ID" value="CBH75570.1"/>
    <property type="molecule type" value="Genomic_DNA"/>
</dbReference>
<comment type="cofactor">
    <cofactor evidence="1">
        <name>a divalent metal cation</name>
        <dbReference type="ChEBI" id="CHEBI:60240"/>
    </cofactor>
</comment>
<dbReference type="PIRSF" id="PIRSF006305">
    <property type="entry name" value="Maf"/>
    <property type="match status" value="1"/>
</dbReference>
<evidence type="ECO:0000313" key="3">
    <source>
        <dbReference type="EMBL" id="CBH75570.1"/>
    </source>
</evidence>
<evidence type="ECO:0000256" key="1">
    <source>
        <dbReference type="ARBA" id="ARBA00001968"/>
    </source>
</evidence>
<evidence type="ECO:0000256" key="2">
    <source>
        <dbReference type="ARBA" id="ARBA00022801"/>
    </source>
</evidence>
<keyword evidence="3" id="KW-0238">DNA-binding</keyword>
<dbReference type="Gene3D" id="3.90.950.10">
    <property type="match status" value="1"/>
</dbReference>
<dbReference type="GO" id="GO:0003677">
    <property type="term" value="F:DNA binding"/>
    <property type="evidence" value="ECO:0007669"/>
    <property type="project" value="UniProtKB-KW"/>
</dbReference>
<sequence>MRSVNGIYLASASPRRLELLRSLGLNVEVLPSGYGEPDNPALTPRELAQRHAREKLRDVVARLGPAFDRPTLAADTVVDRDGSALNKPKDENEARAMLASLSGREHVVHTAVAIALPGGEEAIEFCESTRVRFHQLGDDEIEEYVASGEPFDKAGGYGIQGRAAALVAGIEGDFYTVMGLPLGRVLRTLRAHGYRPETTSAARAH</sequence>
<protein>
    <submittedName>
        <fullName evidence="3">Putative septum formation DNA-binding protein</fullName>
    </submittedName>
</protein>
<gene>
    <name evidence="3" type="primary">maf</name>
    <name evidence="3" type="ORF">CARN1_2640</name>
</gene>